<keyword evidence="3" id="KW-1185">Reference proteome</keyword>
<dbReference type="WBParaSite" id="NBR_0002105101-mRNA-1">
    <property type="protein sequence ID" value="NBR_0002105101-mRNA-1"/>
    <property type="gene ID" value="NBR_0002105101"/>
</dbReference>
<dbReference type="STRING" id="27835.A0A0N4YUX9"/>
<dbReference type="Proteomes" id="UP000271162">
    <property type="component" value="Unassembled WGS sequence"/>
</dbReference>
<dbReference type="AlphaFoldDB" id="A0A0N4YUX9"/>
<evidence type="ECO:0000313" key="3">
    <source>
        <dbReference type="Proteomes" id="UP000271162"/>
    </source>
</evidence>
<accession>A0A0N4YUX9</accession>
<reference evidence="4" key="1">
    <citation type="submission" date="2017-02" db="UniProtKB">
        <authorList>
            <consortium name="WormBaseParasite"/>
        </authorList>
    </citation>
    <scope>IDENTIFICATION</scope>
</reference>
<feature type="signal peptide" evidence="1">
    <location>
        <begin position="1"/>
        <end position="16"/>
    </location>
</feature>
<protein>
    <submittedName>
        <fullName evidence="4">Secreted protein</fullName>
    </submittedName>
</protein>
<evidence type="ECO:0000313" key="4">
    <source>
        <dbReference type="WBParaSite" id="NBR_0002105101-mRNA-1"/>
    </source>
</evidence>
<evidence type="ECO:0000313" key="2">
    <source>
        <dbReference type="EMBL" id="VDL84790.1"/>
    </source>
</evidence>
<dbReference type="EMBL" id="UYSL01025844">
    <property type="protein sequence ID" value="VDL84790.1"/>
    <property type="molecule type" value="Genomic_DNA"/>
</dbReference>
<evidence type="ECO:0000256" key="1">
    <source>
        <dbReference type="SAM" id="SignalP"/>
    </source>
</evidence>
<organism evidence="4">
    <name type="scientific">Nippostrongylus brasiliensis</name>
    <name type="common">Rat hookworm</name>
    <dbReference type="NCBI Taxonomy" id="27835"/>
    <lineage>
        <taxon>Eukaryota</taxon>
        <taxon>Metazoa</taxon>
        <taxon>Ecdysozoa</taxon>
        <taxon>Nematoda</taxon>
        <taxon>Chromadorea</taxon>
        <taxon>Rhabditida</taxon>
        <taxon>Rhabditina</taxon>
        <taxon>Rhabditomorpha</taxon>
        <taxon>Strongyloidea</taxon>
        <taxon>Heligmosomidae</taxon>
        <taxon>Nippostrongylus</taxon>
    </lineage>
</organism>
<name>A0A0N4YUX9_NIPBR</name>
<proteinExistence type="predicted"/>
<sequence length="68" mass="7348">MRQLAGLLGLIILAVSAPDELHLTTNDEGYLTVIQGFAAQLNCALNTCSPNVSGRFSFLRRVSEEKAL</sequence>
<keyword evidence="1" id="KW-0732">Signal</keyword>
<feature type="chain" id="PRO_5043126020" evidence="1">
    <location>
        <begin position="17"/>
        <end position="68"/>
    </location>
</feature>
<gene>
    <name evidence="2" type="ORF">NBR_LOCUS21052</name>
</gene>
<reference evidence="2 3" key="2">
    <citation type="submission" date="2018-11" db="EMBL/GenBank/DDBJ databases">
        <authorList>
            <consortium name="Pathogen Informatics"/>
        </authorList>
    </citation>
    <scope>NUCLEOTIDE SEQUENCE [LARGE SCALE GENOMIC DNA]</scope>
</reference>